<name>A0ABQ4YH86_9ASTR</name>
<comment type="caution">
    <text evidence="2">The sequence shown here is derived from an EMBL/GenBank/DDBJ whole genome shotgun (WGS) entry which is preliminary data.</text>
</comment>
<accession>A0ABQ4YH86</accession>
<keyword evidence="3" id="KW-1185">Reference proteome</keyword>
<dbReference type="EMBL" id="BQNB010010426">
    <property type="protein sequence ID" value="GJS77144.1"/>
    <property type="molecule type" value="Genomic_DNA"/>
</dbReference>
<reference evidence="2" key="1">
    <citation type="journal article" date="2022" name="Int. J. Mol. Sci.">
        <title>Draft Genome of Tanacetum Coccineum: Genomic Comparison of Closely Related Tanacetum-Family Plants.</title>
        <authorList>
            <person name="Yamashiro T."/>
            <person name="Shiraishi A."/>
            <person name="Nakayama K."/>
            <person name="Satake H."/>
        </authorList>
    </citation>
    <scope>NUCLEOTIDE SEQUENCE</scope>
</reference>
<evidence type="ECO:0000313" key="3">
    <source>
        <dbReference type="Proteomes" id="UP001151760"/>
    </source>
</evidence>
<protein>
    <submittedName>
        <fullName evidence="2">Uncharacterized protein</fullName>
    </submittedName>
</protein>
<evidence type="ECO:0000256" key="1">
    <source>
        <dbReference type="SAM" id="MobiDB-lite"/>
    </source>
</evidence>
<organism evidence="2 3">
    <name type="scientific">Tanacetum coccineum</name>
    <dbReference type="NCBI Taxonomy" id="301880"/>
    <lineage>
        <taxon>Eukaryota</taxon>
        <taxon>Viridiplantae</taxon>
        <taxon>Streptophyta</taxon>
        <taxon>Embryophyta</taxon>
        <taxon>Tracheophyta</taxon>
        <taxon>Spermatophyta</taxon>
        <taxon>Magnoliopsida</taxon>
        <taxon>eudicotyledons</taxon>
        <taxon>Gunneridae</taxon>
        <taxon>Pentapetalae</taxon>
        <taxon>asterids</taxon>
        <taxon>campanulids</taxon>
        <taxon>Asterales</taxon>
        <taxon>Asteraceae</taxon>
        <taxon>Asteroideae</taxon>
        <taxon>Anthemideae</taxon>
        <taxon>Anthemidinae</taxon>
        <taxon>Tanacetum</taxon>
    </lineage>
</organism>
<proteinExistence type="predicted"/>
<evidence type="ECO:0000313" key="2">
    <source>
        <dbReference type="EMBL" id="GJS77144.1"/>
    </source>
</evidence>
<gene>
    <name evidence="2" type="ORF">Tco_0727025</name>
</gene>
<sequence length="72" mass="8110">MVLPDNQEDSPRSVLDNEMFEISSNKSGFEADEHPNDEENNNDITAIPQAPSEAMITRIYNTGTNERRQDLG</sequence>
<reference evidence="2" key="2">
    <citation type="submission" date="2022-01" db="EMBL/GenBank/DDBJ databases">
        <authorList>
            <person name="Yamashiro T."/>
            <person name="Shiraishi A."/>
            <person name="Satake H."/>
            <person name="Nakayama K."/>
        </authorList>
    </citation>
    <scope>NUCLEOTIDE SEQUENCE</scope>
</reference>
<dbReference type="Proteomes" id="UP001151760">
    <property type="component" value="Unassembled WGS sequence"/>
</dbReference>
<feature type="region of interest" description="Disordered" evidence="1">
    <location>
        <begin position="1"/>
        <end position="72"/>
    </location>
</feature>